<evidence type="ECO:0000313" key="1">
    <source>
        <dbReference type="EMBL" id="AVO23021.1"/>
    </source>
</evidence>
<accession>A0A2P1JUJ0</accession>
<reference evidence="2" key="1">
    <citation type="submission" date="2018-02" db="EMBL/GenBank/DDBJ databases">
        <authorList>
            <person name="Cohen D.B."/>
            <person name="Kent A.D."/>
        </authorList>
    </citation>
    <scope>NUCLEOTIDE SEQUENCE [LARGE SCALE GENOMIC DNA]</scope>
</reference>
<evidence type="ECO:0000313" key="2">
    <source>
        <dbReference type="Proteomes" id="UP000241367"/>
    </source>
</evidence>
<proteinExistence type="predicted"/>
<dbReference type="InterPro" id="IPR055726">
    <property type="entry name" value="DUF7302"/>
</dbReference>
<dbReference type="Proteomes" id="UP000241367">
    <property type="component" value="Segment"/>
</dbReference>
<protein>
    <submittedName>
        <fullName evidence="1">Uncharacterized protein</fullName>
    </submittedName>
</protein>
<sequence>MKVKTLIEHCNEYGSPAGTIVEVSEETGNHWVNLGVAEEVKPARKAPAKKDK</sequence>
<name>A0A2P1JUJ0_9CAUD</name>
<keyword evidence="2" id="KW-1185">Reference proteome</keyword>
<dbReference type="EMBL" id="MG983742">
    <property type="protein sequence ID" value="AVO23021.1"/>
    <property type="molecule type" value="Genomic_DNA"/>
</dbReference>
<dbReference type="Pfam" id="PF23976">
    <property type="entry name" value="DUF7302"/>
    <property type="match status" value="1"/>
</dbReference>
<organism evidence="1 2">
    <name type="scientific">Bacillus phage Anath</name>
    <dbReference type="NCBI Taxonomy" id="2108114"/>
    <lineage>
        <taxon>Viruses</taxon>
        <taxon>Duplodnaviria</taxon>
        <taxon>Heunggongvirae</taxon>
        <taxon>Uroviricota</taxon>
        <taxon>Caudoviricetes</taxon>
        <taxon>Ehrlichviridae</taxon>
        <taxon>Anathvirus</taxon>
        <taxon>Anathvirus anath</taxon>
    </lineage>
</organism>